<keyword evidence="1" id="KW-0732">Signal</keyword>
<feature type="signal peptide" evidence="1">
    <location>
        <begin position="1"/>
        <end position="15"/>
    </location>
</feature>
<accession>A0AAF0QNB0</accession>
<proteinExistence type="predicted"/>
<reference evidence="2" key="1">
    <citation type="submission" date="2023-08" db="EMBL/GenBank/DDBJ databases">
        <title>A de novo genome assembly of Solanum verrucosum Schlechtendal, a Mexican diploid species geographically isolated from the other diploid A-genome species in potato relatives.</title>
        <authorList>
            <person name="Hosaka K."/>
        </authorList>
    </citation>
    <scope>NUCLEOTIDE SEQUENCE</scope>
    <source>
        <tissue evidence="2">Young leaves</tissue>
    </source>
</reference>
<protein>
    <submittedName>
        <fullName evidence="2">Uncharacterized protein</fullName>
    </submittedName>
</protein>
<dbReference type="AlphaFoldDB" id="A0AAF0QNB0"/>
<name>A0AAF0QNB0_SOLVR</name>
<evidence type="ECO:0000313" key="3">
    <source>
        <dbReference type="Proteomes" id="UP001234989"/>
    </source>
</evidence>
<sequence length="30" mass="3435">MVFMWMCLPITRVFSMCLLRKTLISDKGGG</sequence>
<evidence type="ECO:0000256" key="1">
    <source>
        <dbReference type="SAM" id="SignalP"/>
    </source>
</evidence>
<organism evidence="2 3">
    <name type="scientific">Solanum verrucosum</name>
    <dbReference type="NCBI Taxonomy" id="315347"/>
    <lineage>
        <taxon>Eukaryota</taxon>
        <taxon>Viridiplantae</taxon>
        <taxon>Streptophyta</taxon>
        <taxon>Embryophyta</taxon>
        <taxon>Tracheophyta</taxon>
        <taxon>Spermatophyta</taxon>
        <taxon>Magnoliopsida</taxon>
        <taxon>eudicotyledons</taxon>
        <taxon>Gunneridae</taxon>
        <taxon>Pentapetalae</taxon>
        <taxon>asterids</taxon>
        <taxon>lamiids</taxon>
        <taxon>Solanales</taxon>
        <taxon>Solanaceae</taxon>
        <taxon>Solanoideae</taxon>
        <taxon>Solaneae</taxon>
        <taxon>Solanum</taxon>
    </lineage>
</organism>
<dbReference type="EMBL" id="CP133615">
    <property type="protein sequence ID" value="WMV25595.1"/>
    <property type="molecule type" value="Genomic_DNA"/>
</dbReference>
<gene>
    <name evidence="2" type="ORF">MTR67_018980</name>
</gene>
<feature type="chain" id="PRO_5042111742" evidence="1">
    <location>
        <begin position="16"/>
        <end position="30"/>
    </location>
</feature>
<dbReference type="Proteomes" id="UP001234989">
    <property type="component" value="Chromosome 4"/>
</dbReference>
<keyword evidence="3" id="KW-1185">Reference proteome</keyword>
<evidence type="ECO:0000313" key="2">
    <source>
        <dbReference type="EMBL" id="WMV25595.1"/>
    </source>
</evidence>